<reference evidence="7" key="1">
    <citation type="submission" date="2014-08" db="EMBL/GenBank/DDBJ databases">
        <authorList>
            <person name="Sharma Rahul"/>
            <person name="Thines Marco"/>
        </authorList>
    </citation>
    <scope>NUCLEOTIDE SEQUENCE</scope>
</reference>
<feature type="zinc finger region" description="C3H1-type" evidence="4">
    <location>
        <begin position="284"/>
        <end position="312"/>
    </location>
</feature>
<protein>
    <submittedName>
        <fullName evidence="7">C3H1-type Zn-finger protein</fullName>
    </submittedName>
</protein>
<dbReference type="InterPro" id="IPR000571">
    <property type="entry name" value="Znf_CCCH"/>
</dbReference>
<feature type="zinc finger region" description="C3H1-type" evidence="4">
    <location>
        <begin position="231"/>
        <end position="254"/>
    </location>
</feature>
<dbReference type="PANTHER" id="PTHR46156:SF1">
    <property type="entry name" value="ZINC FINGER CCCH DOMAIN-CONTAINING PROTEIN 3"/>
    <property type="match status" value="1"/>
</dbReference>
<evidence type="ECO:0000256" key="4">
    <source>
        <dbReference type="PROSITE-ProRule" id="PRU00723"/>
    </source>
</evidence>
<dbReference type="Gene3D" id="4.10.1000.10">
    <property type="entry name" value="Zinc finger, CCCH-type"/>
    <property type="match status" value="1"/>
</dbReference>
<dbReference type="PANTHER" id="PTHR46156">
    <property type="entry name" value="CCCH ZINGC FINGER"/>
    <property type="match status" value="1"/>
</dbReference>
<organism evidence="7">
    <name type="scientific">Phaffia rhodozyma</name>
    <name type="common">Yeast</name>
    <name type="synonym">Xanthophyllomyces dendrorhous</name>
    <dbReference type="NCBI Taxonomy" id="264483"/>
    <lineage>
        <taxon>Eukaryota</taxon>
        <taxon>Fungi</taxon>
        <taxon>Dikarya</taxon>
        <taxon>Basidiomycota</taxon>
        <taxon>Agaricomycotina</taxon>
        <taxon>Tremellomycetes</taxon>
        <taxon>Cystofilobasidiales</taxon>
        <taxon>Mrakiaceae</taxon>
        <taxon>Phaffia</taxon>
    </lineage>
</organism>
<proteinExistence type="predicted"/>
<feature type="domain" description="C3H1-type" evidence="6">
    <location>
        <begin position="255"/>
        <end position="283"/>
    </location>
</feature>
<evidence type="ECO:0000313" key="7">
    <source>
        <dbReference type="EMBL" id="CDZ97969.1"/>
    </source>
</evidence>
<feature type="zinc finger region" description="C3H1-type" evidence="4">
    <location>
        <begin position="255"/>
        <end position="283"/>
    </location>
</feature>
<dbReference type="GO" id="GO:0005634">
    <property type="term" value="C:nucleus"/>
    <property type="evidence" value="ECO:0007669"/>
    <property type="project" value="TreeGrafter"/>
</dbReference>
<dbReference type="GO" id="GO:0008270">
    <property type="term" value="F:zinc ion binding"/>
    <property type="evidence" value="ECO:0007669"/>
    <property type="project" value="UniProtKB-KW"/>
</dbReference>
<feature type="region of interest" description="Disordered" evidence="5">
    <location>
        <begin position="22"/>
        <end position="90"/>
    </location>
</feature>
<evidence type="ECO:0000256" key="5">
    <source>
        <dbReference type="SAM" id="MobiDB-lite"/>
    </source>
</evidence>
<name>A0A0F7SKK8_PHARH</name>
<evidence type="ECO:0000256" key="2">
    <source>
        <dbReference type="ARBA" id="ARBA00022771"/>
    </source>
</evidence>
<dbReference type="SMART" id="SM00356">
    <property type="entry name" value="ZnF_C3H1"/>
    <property type="match status" value="4"/>
</dbReference>
<sequence>MSSDSALLAEIAKLDKAIYNHKATPAGRPNPPPAYVSTKPHPYRTTVPRQAGGGSRNKKLVLTNPSSAGRVSSVDPSSVGSSSGSSSSTKTTVVALSSTGADMTGAAESSSVDPTSSQWVKKTDRHMSLMNPATFQKSEKARLSRPTTGSSNAYIGVAPSRAELDAKRERLGQMTLVLNGVQTARNNKRSTGSLPKKKKKKTSLCRYFSKTGRCNNALSCPYIHDPEKLSICPRFLRGNCNHSATSCPLSHQPTANNTPSCVHFQTTGSCRNGESCLYPHIRVSDTAPICGDFIKYGWCDRGLTCSERHALECKEFSEKGTCKMDGKCGLKHVLRAEAGRPPLAATEAKTANSTEEETSGGKSIEQDHPAIYVDARATVNGDRSLGSRSLENSSRDASNPNALIDQDDFIQLSFGSSDEEAGDGDSDDDSDDEGEEEEDNGKDEEDEERDRSQEDVVM</sequence>
<feature type="compositionally biased region" description="Polar residues" evidence="5">
    <location>
        <begin position="386"/>
        <end position="401"/>
    </location>
</feature>
<feature type="domain" description="C3H1-type" evidence="6">
    <location>
        <begin position="284"/>
        <end position="312"/>
    </location>
</feature>
<dbReference type="AlphaFoldDB" id="A0A0F7SKK8"/>
<keyword evidence="3 4" id="KW-0862">Zinc</keyword>
<dbReference type="PROSITE" id="PS50103">
    <property type="entry name" value="ZF_C3H1"/>
    <property type="match status" value="4"/>
</dbReference>
<evidence type="ECO:0000256" key="3">
    <source>
        <dbReference type="ARBA" id="ARBA00022833"/>
    </source>
</evidence>
<feature type="domain" description="C3H1-type" evidence="6">
    <location>
        <begin position="199"/>
        <end position="227"/>
    </location>
</feature>
<feature type="compositionally biased region" description="Acidic residues" evidence="5">
    <location>
        <begin position="417"/>
        <end position="448"/>
    </location>
</feature>
<feature type="region of interest" description="Disordered" evidence="5">
    <location>
        <begin position="339"/>
        <end position="458"/>
    </location>
</feature>
<feature type="zinc finger region" description="C3H1-type" evidence="4">
    <location>
        <begin position="199"/>
        <end position="227"/>
    </location>
</feature>
<accession>A0A0F7SKK8</accession>
<dbReference type="Gene3D" id="6.10.250.3220">
    <property type="match status" value="2"/>
</dbReference>
<evidence type="ECO:0000256" key="1">
    <source>
        <dbReference type="ARBA" id="ARBA00022723"/>
    </source>
</evidence>
<dbReference type="SUPFAM" id="SSF90229">
    <property type="entry name" value="CCCH zinc finger"/>
    <property type="match status" value="2"/>
</dbReference>
<evidence type="ECO:0000259" key="6">
    <source>
        <dbReference type="PROSITE" id="PS50103"/>
    </source>
</evidence>
<feature type="compositionally biased region" description="Basic and acidic residues" evidence="5">
    <location>
        <begin position="449"/>
        <end position="458"/>
    </location>
</feature>
<dbReference type="EMBL" id="LN483273">
    <property type="protein sequence ID" value="CDZ97969.1"/>
    <property type="molecule type" value="Genomic_DNA"/>
</dbReference>
<feature type="domain" description="C3H1-type" evidence="6">
    <location>
        <begin position="231"/>
        <end position="254"/>
    </location>
</feature>
<feature type="compositionally biased region" description="Low complexity" evidence="5">
    <location>
        <begin position="71"/>
        <end position="90"/>
    </location>
</feature>
<keyword evidence="1 4" id="KW-0479">Metal-binding</keyword>
<keyword evidence="2 4" id="KW-0863">Zinc-finger</keyword>
<dbReference type="Pfam" id="PF00642">
    <property type="entry name" value="zf-CCCH"/>
    <property type="match status" value="1"/>
</dbReference>
<dbReference type="InterPro" id="IPR036855">
    <property type="entry name" value="Znf_CCCH_sf"/>
</dbReference>